<gene>
    <name evidence="1" type="ORF">BINO364_LOCUS10769</name>
</gene>
<sequence length="138" mass="15800">MRVARTVRAYRGAEVWGTCSQIKASYTIVSCFNYRRLDPDRGEGSLADTCTSQMAMHRDMLILPPAVSKTYRLLCRNNNAPYMIVQASYNKSSCIETDIKIKCALNRSIRHVSWYHVGILLRNSSSRRCRFEQTLTAL</sequence>
<proteinExistence type="predicted"/>
<organism evidence="1 2">
    <name type="scientific">Brenthis ino</name>
    <name type="common">lesser marbled fritillary</name>
    <dbReference type="NCBI Taxonomy" id="405034"/>
    <lineage>
        <taxon>Eukaryota</taxon>
        <taxon>Metazoa</taxon>
        <taxon>Ecdysozoa</taxon>
        <taxon>Arthropoda</taxon>
        <taxon>Hexapoda</taxon>
        <taxon>Insecta</taxon>
        <taxon>Pterygota</taxon>
        <taxon>Neoptera</taxon>
        <taxon>Endopterygota</taxon>
        <taxon>Lepidoptera</taxon>
        <taxon>Glossata</taxon>
        <taxon>Ditrysia</taxon>
        <taxon>Papilionoidea</taxon>
        <taxon>Nymphalidae</taxon>
        <taxon>Heliconiinae</taxon>
        <taxon>Argynnini</taxon>
        <taxon>Brenthis</taxon>
    </lineage>
</organism>
<protein>
    <submittedName>
        <fullName evidence="1">Uncharacterized protein</fullName>
    </submittedName>
</protein>
<evidence type="ECO:0000313" key="2">
    <source>
        <dbReference type="Proteomes" id="UP000838878"/>
    </source>
</evidence>
<feature type="non-terminal residue" evidence="1">
    <location>
        <position position="138"/>
    </location>
</feature>
<reference evidence="1" key="1">
    <citation type="submission" date="2021-12" db="EMBL/GenBank/DDBJ databases">
        <authorList>
            <person name="Martin H S."/>
        </authorList>
    </citation>
    <scope>NUCLEOTIDE SEQUENCE</scope>
</reference>
<accession>A0A8J9VQR7</accession>
<dbReference type="AlphaFoldDB" id="A0A8J9VQR7"/>
<dbReference type="EMBL" id="OV170225">
    <property type="protein sequence ID" value="CAH0725155.1"/>
    <property type="molecule type" value="Genomic_DNA"/>
</dbReference>
<name>A0A8J9VQR7_9NEOP</name>
<evidence type="ECO:0000313" key="1">
    <source>
        <dbReference type="EMBL" id="CAH0725155.1"/>
    </source>
</evidence>
<keyword evidence="2" id="KW-1185">Reference proteome</keyword>
<dbReference type="Proteomes" id="UP000838878">
    <property type="component" value="Chromosome 5"/>
</dbReference>